<evidence type="ECO:0000313" key="2">
    <source>
        <dbReference type="EMBL" id="OEL36286.1"/>
    </source>
</evidence>
<reference evidence="2 3" key="1">
    <citation type="submission" date="2016-09" db="EMBL/GenBank/DDBJ databases">
        <title>The draft genome of Dichanthelium oligosanthes: A C3 panicoid grass species.</title>
        <authorList>
            <person name="Studer A.J."/>
            <person name="Schnable J.C."/>
            <person name="Brutnell T.P."/>
        </authorList>
    </citation>
    <scope>NUCLEOTIDE SEQUENCE [LARGE SCALE GENOMIC DNA]</scope>
    <source>
        <strain evidence="3">cv. Kellogg 1175</strain>
        <tissue evidence="2">Leaf</tissue>
    </source>
</reference>
<evidence type="ECO:0000256" key="1">
    <source>
        <dbReference type="SAM" id="MobiDB-lite"/>
    </source>
</evidence>
<dbReference type="OrthoDB" id="689965at2759"/>
<proteinExistence type="predicted"/>
<accession>A0A1E5WFV7</accession>
<comment type="caution">
    <text evidence="2">The sequence shown here is derived from an EMBL/GenBank/DDBJ whole genome shotgun (WGS) entry which is preliminary data.</text>
</comment>
<dbReference type="AlphaFoldDB" id="A0A1E5WFV7"/>
<feature type="region of interest" description="Disordered" evidence="1">
    <location>
        <begin position="78"/>
        <end position="99"/>
    </location>
</feature>
<gene>
    <name evidence="2" type="ORF">BAE44_0002694</name>
</gene>
<keyword evidence="3" id="KW-1185">Reference proteome</keyword>
<name>A0A1E5WFV7_9POAL</name>
<dbReference type="EMBL" id="LWDX02009610">
    <property type="protein sequence ID" value="OEL36286.1"/>
    <property type="molecule type" value="Genomic_DNA"/>
</dbReference>
<sequence>MGIVAATLGGIPVAKVAGSGGRVASAAFQILDESLTKMSAFQIIIAAVLKRAARRASRDMAALKGHDGTRTFSAVLKALSGGRGPDPAGPHSSSSRRRRRYYPPWCSARPIYPASASAPSCTSPSATWRAPCDKRDNPAAVADLHLLVAFLAARDGRFNDALERYVAMERADPSAPRPHYLAHLVCRFDGRSEKSDKWLATYNGLATGSSVNGALITLTDELVVALALCGSLLAFDGERYPVEVSKVVGAAASRVDVALVSALRDKKKMFMVEVLEIRAIRASLHAGVWLLLRRLKSNDGGNGRMTD</sequence>
<protein>
    <submittedName>
        <fullName evidence="2">Uncharacterized protein</fullName>
    </submittedName>
</protein>
<organism evidence="2 3">
    <name type="scientific">Dichanthelium oligosanthes</name>
    <dbReference type="NCBI Taxonomy" id="888268"/>
    <lineage>
        <taxon>Eukaryota</taxon>
        <taxon>Viridiplantae</taxon>
        <taxon>Streptophyta</taxon>
        <taxon>Embryophyta</taxon>
        <taxon>Tracheophyta</taxon>
        <taxon>Spermatophyta</taxon>
        <taxon>Magnoliopsida</taxon>
        <taxon>Liliopsida</taxon>
        <taxon>Poales</taxon>
        <taxon>Poaceae</taxon>
        <taxon>PACMAD clade</taxon>
        <taxon>Panicoideae</taxon>
        <taxon>Panicodae</taxon>
        <taxon>Paniceae</taxon>
        <taxon>Dichantheliinae</taxon>
        <taxon>Dichanthelium</taxon>
    </lineage>
</organism>
<evidence type="ECO:0000313" key="3">
    <source>
        <dbReference type="Proteomes" id="UP000095767"/>
    </source>
</evidence>
<dbReference type="Proteomes" id="UP000095767">
    <property type="component" value="Unassembled WGS sequence"/>
</dbReference>